<evidence type="ECO:0000256" key="4">
    <source>
        <dbReference type="SAM" id="Phobius"/>
    </source>
</evidence>
<proteinExistence type="predicted"/>
<name>A0A6P4Y229_BRABE</name>
<sequence>MFLAVSILLLLNMAKVNPSSTCWTDGSCSKHRLKTMPNNITYSTLSSLVLSFNDISEVTVIPKMPTLTNLDLSYNLLVAFPWSSFSNVPEIVRLSLNNNKISHIDADPNFPRSLTHLALYSNRIATVPETFLNVKPPQNVFYLNIWLNPFHCDGKIHWISRLRKCVTDHRKDGCVNTFTKTVKKCMLSNCNFHQNGVVIILDVPENADQFITRLRHNYVLKCSTPSEWKGQFLRDISLPTPSSLDTEAATKATTATEPQTTSTSTAYSSEEATISYWNRTTVFYYNIATPTLWKKQTAAVLSGTLAVLLLGWIVHHYNRCKKRRQEILNNVAAGLPLQAVTDRGVSNRAGHGGNNVIGHLQQLPPAGIVDPSLQNTYEEIKDEDMAGT</sequence>
<keyword evidence="5" id="KW-0732">Signal</keyword>
<dbReference type="Gene3D" id="3.80.10.10">
    <property type="entry name" value="Ribonuclease Inhibitor"/>
    <property type="match status" value="1"/>
</dbReference>
<dbReference type="KEGG" id="bbel:109469065"/>
<reference evidence="7" key="1">
    <citation type="submission" date="2025-08" db="UniProtKB">
        <authorList>
            <consortium name="RefSeq"/>
        </authorList>
    </citation>
    <scope>IDENTIFICATION</scope>
    <source>
        <tissue evidence="7">Gonad</tissue>
    </source>
</reference>
<keyword evidence="4" id="KW-0812">Transmembrane</keyword>
<keyword evidence="4" id="KW-1133">Transmembrane helix</keyword>
<organism evidence="6 7">
    <name type="scientific">Branchiostoma belcheri</name>
    <name type="common">Amphioxus</name>
    <dbReference type="NCBI Taxonomy" id="7741"/>
    <lineage>
        <taxon>Eukaryota</taxon>
        <taxon>Metazoa</taxon>
        <taxon>Chordata</taxon>
        <taxon>Cephalochordata</taxon>
        <taxon>Leptocardii</taxon>
        <taxon>Amphioxiformes</taxon>
        <taxon>Branchiostomatidae</taxon>
        <taxon>Branchiostoma</taxon>
    </lineage>
</organism>
<dbReference type="InterPro" id="IPR001611">
    <property type="entry name" value="Leu-rich_rpt"/>
</dbReference>
<feature type="chain" id="PRO_5027842065" evidence="5">
    <location>
        <begin position="19"/>
        <end position="388"/>
    </location>
</feature>
<gene>
    <name evidence="7" type="primary">LOC109469065</name>
</gene>
<feature type="region of interest" description="Disordered" evidence="3">
    <location>
        <begin position="247"/>
        <end position="266"/>
    </location>
</feature>
<evidence type="ECO:0000256" key="1">
    <source>
        <dbReference type="ARBA" id="ARBA00022614"/>
    </source>
</evidence>
<keyword evidence="6" id="KW-1185">Reference proteome</keyword>
<dbReference type="InterPro" id="IPR032675">
    <property type="entry name" value="LRR_dom_sf"/>
</dbReference>
<evidence type="ECO:0000313" key="6">
    <source>
        <dbReference type="Proteomes" id="UP000515135"/>
    </source>
</evidence>
<keyword evidence="1" id="KW-0433">Leucine-rich repeat</keyword>
<dbReference type="RefSeq" id="XP_019623010.1">
    <property type="nucleotide sequence ID" value="XM_019767451.1"/>
</dbReference>
<evidence type="ECO:0000256" key="2">
    <source>
        <dbReference type="ARBA" id="ARBA00022737"/>
    </source>
</evidence>
<dbReference type="OrthoDB" id="10336087at2759"/>
<feature type="transmembrane region" description="Helical" evidence="4">
    <location>
        <begin position="297"/>
        <end position="314"/>
    </location>
</feature>
<feature type="signal peptide" evidence="5">
    <location>
        <begin position="1"/>
        <end position="18"/>
    </location>
</feature>
<dbReference type="AlphaFoldDB" id="A0A6P4Y229"/>
<accession>A0A6P4Y229</accession>
<keyword evidence="4" id="KW-0472">Membrane</keyword>
<dbReference type="SUPFAM" id="SSF52058">
    <property type="entry name" value="L domain-like"/>
    <property type="match status" value="1"/>
</dbReference>
<dbReference type="Pfam" id="PF13855">
    <property type="entry name" value="LRR_8"/>
    <property type="match status" value="1"/>
</dbReference>
<evidence type="ECO:0000313" key="7">
    <source>
        <dbReference type="RefSeq" id="XP_019623010.1"/>
    </source>
</evidence>
<evidence type="ECO:0000256" key="5">
    <source>
        <dbReference type="SAM" id="SignalP"/>
    </source>
</evidence>
<dbReference type="PANTHER" id="PTHR24366">
    <property type="entry name" value="IG(IMMUNOGLOBULIN) AND LRR(LEUCINE RICH REPEAT) DOMAINS"/>
    <property type="match status" value="1"/>
</dbReference>
<dbReference type="PANTHER" id="PTHR24366:SF96">
    <property type="entry name" value="LEUCINE RICH REPEAT CONTAINING 53"/>
    <property type="match status" value="1"/>
</dbReference>
<protein>
    <submittedName>
        <fullName evidence="7">Uncharacterized protein LOC109469065</fullName>
    </submittedName>
</protein>
<keyword evidence="2" id="KW-0677">Repeat</keyword>
<dbReference type="Proteomes" id="UP000515135">
    <property type="component" value="Unplaced"/>
</dbReference>
<dbReference type="GeneID" id="109469065"/>
<evidence type="ECO:0000256" key="3">
    <source>
        <dbReference type="SAM" id="MobiDB-lite"/>
    </source>
</evidence>